<dbReference type="GO" id="GO:0042956">
    <property type="term" value="P:maltodextrin transmembrane transport"/>
    <property type="evidence" value="ECO:0007669"/>
    <property type="project" value="TreeGrafter"/>
</dbReference>
<keyword evidence="15" id="KW-1185">Reference proteome</keyword>
<keyword evidence="10 12" id="KW-0472">Membrane</keyword>
<dbReference type="PANTHER" id="PTHR32243:SF50">
    <property type="entry name" value="MALTOSE_MALTODEXTRIN TRANSPORT SYSTEM PERMEASE PROTEIN MALG"/>
    <property type="match status" value="1"/>
</dbReference>
<dbReference type="InterPro" id="IPR050901">
    <property type="entry name" value="BP-dep_ABC_trans_perm"/>
</dbReference>
<feature type="domain" description="ABC transmembrane type-1" evidence="13">
    <location>
        <begin position="85"/>
        <end position="281"/>
    </location>
</feature>
<dbReference type="CDD" id="cd06261">
    <property type="entry name" value="TM_PBP2"/>
    <property type="match status" value="1"/>
</dbReference>
<dbReference type="InterPro" id="IPR000515">
    <property type="entry name" value="MetI-like"/>
</dbReference>
<reference evidence="15" key="1">
    <citation type="submission" date="2018-02" db="EMBL/GenBank/DDBJ databases">
        <authorList>
            <person name="O'Hara-Hanley K."/>
            <person name="Soby S."/>
        </authorList>
    </citation>
    <scope>NUCLEOTIDE SEQUENCE [LARGE SCALE GENOMIC DNA]</scope>
    <source>
        <strain evidence="15">MWU14-2602</strain>
    </source>
</reference>
<comment type="similarity">
    <text evidence="3">Belongs to the binding-protein-dependent transport system permease family. MalFG subfamily.</text>
</comment>
<accession>A0A2S5DK97</accession>
<evidence type="ECO:0000256" key="4">
    <source>
        <dbReference type="ARBA" id="ARBA00022448"/>
    </source>
</evidence>
<evidence type="ECO:0000256" key="8">
    <source>
        <dbReference type="ARBA" id="ARBA00022692"/>
    </source>
</evidence>
<dbReference type="OrthoDB" id="8111552at2"/>
<evidence type="ECO:0000256" key="12">
    <source>
        <dbReference type="RuleBase" id="RU363032"/>
    </source>
</evidence>
<dbReference type="PROSITE" id="PS50928">
    <property type="entry name" value="ABC_TM1"/>
    <property type="match status" value="1"/>
</dbReference>
<evidence type="ECO:0000256" key="3">
    <source>
        <dbReference type="ARBA" id="ARBA00009047"/>
    </source>
</evidence>
<dbReference type="GO" id="GO:0015423">
    <property type="term" value="F:ABC-type maltose transporter activity"/>
    <property type="evidence" value="ECO:0007669"/>
    <property type="project" value="TreeGrafter"/>
</dbReference>
<feature type="transmembrane region" description="Helical" evidence="12">
    <location>
        <begin position="258"/>
        <end position="281"/>
    </location>
</feature>
<feature type="transmembrane region" description="Helical" evidence="12">
    <location>
        <begin position="163"/>
        <end position="181"/>
    </location>
</feature>
<protein>
    <recommendedName>
        <fullName evidence="11">Maltose/maltodextrin transport system permease protein MalG</fullName>
    </recommendedName>
</protein>
<dbReference type="Gene3D" id="1.10.3720.10">
    <property type="entry name" value="MetI-like"/>
    <property type="match status" value="1"/>
</dbReference>
<name>A0A2S5DK97_9NEIS</name>
<feature type="transmembrane region" description="Helical" evidence="12">
    <location>
        <begin position="122"/>
        <end position="143"/>
    </location>
</feature>
<dbReference type="SUPFAM" id="SSF161098">
    <property type="entry name" value="MetI-like"/>
    <property type="match status" value="1"/>
</dbReference>
<keyword evidence="7" id="KW-0762">Sugar transport</keyword>
<dbReference type="PANTHER" id="PTHR32243">
    <property type="entry name" value="MALTOSE TRANSPORT SYSTEM PERMEASE-RELATED"/>
    <property type="match status" value="1"/>
</dbReference>
<evidence type="ECO:0000256" key="1">
    <source>
        <dbReference type="ARBA" id="ARBA00002264"/>
    </source>
</evidence>
<dbReference type="AlphaFoldDB" id="A0A2S5DK97"/>
<dbReference type="GO" id="GO:0005886">
    <property type="term" value="C:plasma membrane"/>
    <property type="evidence" value="ECO:0007669"/>
    <property type="project" value="UniProtKB-SubCell"/>
</dbReference>
<comment type="function">
    <text evidence="1">Part of the ABC transporter complex MalEFGK involved in maltose/maltodextrin import. Probably responsible for the translocation of the substrate across the membrane.</text>
</comment>
<evidence type="ECO:0000256" key="6">
    <source>
        <dbReference type="ARBA" id="ARBA00022519"/>
    </source>
</evidence>
<keyword evidence="8 12" id="KW-0812">Transmembrane</keyword>
<comment type="subcellular location">
    <subcellularLocation>
        <location evidence="2">Cell inner membrane</location>
        <topology evidence="2">Multi-pass membrane protein</topology>
    </subcellularLocation>
    <subcellularLocation>
        <location evidence="12">Cell membrane</location>
        <topology evidence="12">Multi-pass membrane protein</topology>
    </subcellularLocation>
</comment>
<dbReference type="InterPro" id="IPR035906">
    <property type="entry name" value="MetI-like_sf"/>
</dbReference>
<proteinExistence type="inferred from homology"/>
<feature type="transmembrane region" description="Helical" evidence="12">
    <location>
        <begin position="12"/>
        <end position="39"/>
    </location>
</feature>
<comment type="caution">
    <text evidence="14">The sequence shown here is derived from an EMBL/GenBank/DDBJ whole genome shotgun (WGS) entry which is preliminary data.</text>
</comment>
<keyword evidence="4 12" id="KW-0813">Transport</keyword>
<organism evidence="14 15">
    <name type="scientific">Chromobacterium alticapitis</name>
    <dbReference type="NCBI Taxonomy" id="2073169"/>
    <lineage>
        <taxon>Bacteria</taxon>
        <taxon>Pseudomonadati</taxon>
        <taxon>Pseudomonadota</taxon>
        <taxon>Betaproteobacteria</taxon>
        <taxon>Neisseriales</taxon>
        <taxon>Chromobacteriaceae</taxon>
        <taxon>Chromobacterium</taxon>
    </lineage>
</organism>
<evidence type="ECO:0000259" key="13">
    <source>
        <dbReference type="PROSITE" id="PS50928"/>
    </source>
</evidence>
<evidence type="ECO:0000256" key="11">
    <source>
        <dbReference type="ARBA" id="ARBA00041109"/>
    </source>
</evidence>
<keyword evidence="9 12" id="KW-1133">Transmembrane helix</keyword>
<gene>
    <name evidence="14" type="ORF">C2I19_03485</name>
</gene>
<dbReference type="RefSeq" id="WP_103901325.1">
    <property type="nucleotide sequence ID" value="NZ_PQWB01000012.1"/>
</dbReference>
<keyword evidence="6" id="KW-0997">Cell inner membrane</keyword>
<feature type="transmembrane region" description="Helical" evidence="12">
    <location>
        <begin position="91"/>
        <end position="110"/>
    </location>
</feature>
<dbReference type="Proteomes" id="UP000237082">
    <property type="component" value="Unassembled WGS sequence"/>
</dbReference>
<evidence type="ECO:0000256" key="7">
    <source>
        <dbReference type="ARBA" id="ARBA00022597"/>
    </source>
</evidence>
<dbReference type="EMBL" id="PQWB01000012">
    <property type="protein sequence ID" value="POZ63422.1"/>
    <property type="molecule type" value="Genomic_DNA"/>
</dbReference>
<evidence type="ECO:0000256" key="10">
    <source>
        <dbReference type="ARBA" id="ARBA00023136"/>
    </source>
</evidence>
<sequence length="296" mass="32428">MAMVQDKTHTGRLWLAHLGLIAFLLLTLFPFLMIVSISLRPGNFAAGSLIPDSISLEHWKLAFGLSYTDAGGRVVEPPFPVLRWLWNSMKIAFISASLILLLSTTCAYAFSRLRFRGKQLGLNLLLLAQMFPAVLSLIAIYSIFDQIGSYVPWLGLDSHGSVVLAYAGGIALHIWTIKGYFDTLPSEIEEAAIVDGATPFQAFWHVLLPMALPILCVVFLLAFIGAIIEYPVASVLLHQEQNLTLAVGSKLYLYEQNYLWGDFAAAAILSGLPITLLFIIAQRWMVSGLSSGGVKG</sequence>
<evidence type="ECO:0000313" key="14">
    <source>
        <dbReference type="EMBL" id="POZ63422.1"/>
    </source>
</evidence>
<feature type="transmembrane region" description="Helical" evidence="12">
    <location>
        <begin position="202"/>
        <end position="228"/>
    </location>
</feature>
<evidence type="ECO:0000256" key="5">
    <source>
        <dbReference type="ARBA" id="ARBA00022475"/>
    </source>
</evidence>
<dbReference type="FunFam" id="1.10.3720.10:FF:000010">
    <property type="entry name" value="Maltose ABC transporter permease MalG"/>
    <property type="match status" value="1"/>
</dbReference>
<keyword evidence="5" id="KW-1003">Cell membrane</keyword>
<dbReference type="Pfam" id="PF00528">
    <property type="entry name" value="BPD_transp_1"/>
    <property type="match status" value="1"/>
</dbReference>
<evidence type="ECO:0000313" key="15">
    <source>
        <dbReference type="Proteomes" id="UP000237082"/>
    </source>
</evidence>
<evidence type="ECO:0000256" key="9">
    <source>
        <dbReference type="ARBA" id="ARBA00022989"/>
    </source>
</evidence>
<evidence type="ECO:0000256" key="2">
    <source>
        <dbReference type="ARBA" id="ARBA00004429"/>
    </source>
</evidence>
<dbReference type="NCBIfam" id="NF008231">
    <property type="entry name" value="PRK10998.1"/>
    <property type="match status" value="1"/>
</dbReference>